<evidence type="ECO:0000313" key="2">
    <source>
        <dbReference type="Proteomes" id="UP000326857"/>
    </source>
</evidence>
<dbReference type="EMBL" id="CABVLI010000040">
    <property type="protein sequence ID" value="VVT17176.1"/>
    <property type="molecule type" value="Genomic_DNA"/>
</dbReference>
<sequence length="37" mass="4041">MKGNPSLATFPNWAPAFAGVVLYLPNCLSRPYLTTDN</sequence>
<dbReference type="Proteomes" id="UP000326857">
    <property type="component" value="Unassembled WGS sequence"/>
</dbReference>
<evidence type="ECO:0000313" key="1">
    <source>
        <dbReference type="EMBL" id="VVT17176.1"/>
    </source>
</evidence>
<gene>
    <name evidence="1" type="ORF">SPHINGO391_450073</name>
</gene>
<dbReference type="AlphaFoldDB" id="A0A5E7ZDK9"/>
<protein>
    <submittedName>
        <fullName evidence="1">Uncharacterized protein</fullName>
    </submittedName>
</protein>
<proteinExistence type="predicted"/>
<reference evidence="1 2" key="1">
    <citation type="submission" date="2019-09" db="EMBL/GenBank/DDBJ databases">
        <authorList>
            <person name="Dittami M. S."/>
        </authorList>
    </citation>
    <scope>NUCLEOTIDE SEQUENCE [LARGE SCALE GENOMIC DNA]</scope>
    <source>
        <strain evidence="1">SPHINGO391</strain>
    </source>
</reference>
<organism evidence="1 2">
    <name type="scientific">Sphingomonas aurantiaca</name>
    <dbReference type="NCBI Taxonomy" id="185949"/>
    <lineage>
        <taxon>Bacteria</taxon>
        <taxon>Pseudomonadati</taxon>
        <taxon>Pseudomonadota</taxon>
        <taxon>Alphaproteobacteria</taxon>
        <taxon>Sphingomonadales</taxon>
        <taxon>Sphingomonadaceae</taxon>
        <taxon>Sphingomonas</taxon>
    </lineage>
</organism>
<accession>A0A5E7ZDK9</accession>
<name>A0A5E7ZDK9_9SPHN</name>